<dbReference type="Proteomes" id="UP000219636">
    <property type="component" value="Unassembled WGS sequence"/>
</dbReference>
<dbReference type="OrthoDB" id="2738317at2"/>
<dbReference type="RefSeq" id="WP_097073054.1">
    <property type="nucleotide sequence ID" value="NZ_OBMQ01000004.1"/>
</dbReference>
<reference evidence="3" key="1">
    <citation type="submission" date="2017-08" db="EMBL/GenBank/DDBJ databases">
        <authorList>
            <person name="Varghese N."/>
            <person name="Submissions S."/>
        </authorList>
    </citation>
    <scope>NUCLEOTIDE SEQUENCE [LARGE SCALE GENOMIC DNA]</scope>
    <source>
        <strain evidence="3">JC22</strain>
    </source>
</reference>
<evidence type="ECO:0000313" key="2">
    <source>
        <dbReference type="EMBL" id="SOC05663.1"/>
    </source>
</evidence>
<gene>
    <name evidence="2" type="ORF">SAMN05880501_10493</name>
</gene>
<keyword evidence="3" id="KW-1185">Reference proteome</keyword>
<keyword evidence="1" id="KW-0472">Membrane</keyword>
<sequence>MKNFIIFGAVIVGILAIYFFGDFSINNKEEQEFINFQQFLNDEFFPVSKDCFDHFNQAVDELYAFTFSEWYFIEDGSEENINLQETLQQVEDNVLLNEVKTDQSIELKKNILNQIVSLKETLQLLYNAPTEDDQQSFEQFRLKFISMVDELSIEMEEMNTLFETNSQNTLEVR</sequence>
<organism evidence="2 3">
    <name type="scientific">Ureibacillus xyleni</name>
    <dbReference type="NCBI Taxonomy" id="614648"/>
    <lineage>
        <taxon>Bacteria</taxon>
        <taxon>Bacillati</taxon>
        <taxon>Bacillota</taxon>
        <taxon>Bacilli</taxon>
        <taxon>Bacillales</taxon>
        <taxon>Caryophanaceae</taxon>
        <taxon>Ureibacillus</taxon>
    </lineage>
</organism>
<accession>A0A285SCZ2</accession>
<name>A0A285SCZ2_9BACL</name>
<evidence type="ECO:0000313" key="3">
    <source>
        <dbReference type="Proteomes" id="UP000219636"/>
    </source>
</evidence>
<keyword evidence="1" id="KW-0812">Transmembrane</keyword>
<evidence type="ECO:0000256" key="1">
    <source>
        <dbReference type="SAM" id="Phobius"/>
    </source>
</evidence>
<feature type="transmembrane region" description="Helical" evidence="1">
    <location>
        <begin position="6"/>
        <end position="25"/>
    </location>
</feature>
<keyword evidence="1" id="KW-1133">Transmembrane helix</keyword>
<protein>
    <submittedName>
        <fullName evidence="2">Uncharacterized protein</fullName>
    </submittedName>
</protein>
<dbReference type="EMBL" id="OBMQ01000004">
    <property type="protein sequence ID" value="SOC05663.1"/>
    <property type="molecule type" value="Genomic_DNA"/>
</dbReference>
<dbReference type="AlphaFoldDB" id="A0A285SCZ2"/>
<proteinExistence type="predicted"/>